<gene>
    <name evidence="1" type="ORF">FHR99_002261</name>
</gene>
<accession>A0A7W4W5U9</accession>
<comment type="caution">
    <text evidence="1">The sequence shown here is derived from an EMBL/GenBank/DDBJ whole genome shotgun (WGS) entry which is preliminary data.</text>
</comment>
<proteinExistence type="predicted"/>
<sequence>MGLRRRLGCLRDLWLRLGHKTTVIARRYDEAISNYRSGITSLPRRCAPRNDGDYLRAWLLLPLPAIQNLTRPRTPHTIL</sequence>
<dbReference type="AlphaFoldDB" id="A0A7W4W5U9"/>
<dbReference type="EMBL" id="JACHWY010000002">
    <property type="protein sequence ID" value="MBB3047995.1"/>
    <property type="molecule type" value="Genomic_DNA"/>
</dbReference>
<keyword evidence="2" id="KW-1185">Reference proteome</keyword>
<organism evidence="1 2">
    <name type="scientific">Litorivivens lipolytica</name>
    <dbReference type="NCBI Taxonomy" id="1524264"/>
    <lineage>
        <taxon>Bacteria</taxon>
        <taxon>Pseudomonadati</taxon>
        <taxon>Pseudomonadota</taxon>
        <taxon>Gammaproteobacteria</taxon>
        <taxon>Litorivivens</taxon>
    </lineage>
</organism>
<name>A0A7W4W5U9_9GAMM</name>
<reference evidence="1 2" key="1">
    <citation type="submission" date="2020-08" db="EMBL/GenBank/DDBJ databases">
        <title>Genomic Encyclopedia of Type Strains, Phase III (KMG-III): the genomes of soil and plant-associated and newly described type strains.</title>
        <authorList>
            <person name="Whitman W."/>
        </authorList>
    </citation>
    <scope>NUCLEOTIDE SEQUENCE [LARGE SCALE GENOMIC DNA]</scope>
    <source>
        <strain evidence="1 2">CECT 8654</strain>
    </source>
</reference>
<dbReference type="Proteomes" id="UP000537130">
    <property type="component" value="Unassembled WGS sequence"/>
</dbReference>
<evidence type="ECO:0000313" key="2">
    <source>
        <dbReference type="Proteomes" id="UP000537130"/>
    </source>
</evidence>
<protein>
    <submittedName>
        <fullName evidence="1">Uncharacterized protein</fullName>
    </submittedName>
</protein>
<evidence type="ECO:0000313" key="1">
    <source>
        <dbReference type="EMBL" id="MBB3047995.1"/>
    </source>
</evidence>